<name>A0A4Y2MKQ1_ARAVE</name>
<feature type="region of interest" description="Disordered" evidence="1">
    <location>
        <begin position="468"/>
        <end position="512"/>
    </location>
</feature>
<feature type="compositionally biased region" description="Polar residues" evidence="1">
    <location>
        <begin position="160"/>
        <end position="179"/>
    </location>
</feature>
<dbReference type="Pfam" id="PF07530">
    <property type="entry name" value="PRE_C2HC"/>
    <property type="match status" value="1"/>
</dbReference>
<accession>A0A4Y2MKQ1</accession>
<dbReference type="EMBL" id="BGPR01123458">
    <property type="protein sequence ID" value="GBN26984.1"/>
    <property type="molecule type" value="Genomic_DNA"/>
</dbReference>
<evidence type="ECO:0000256" key="1">
    <source>
        <dbReference type="SAM" id="MobiDB-lite"/>
    </source>
</evidence>
<evidence type="ECO:0000259" key="2">
    <source>
        <dbReference type="Pfam" id="PF07530"/>
    </source>
</evidence>
<sequence length="568" mass="64209">MAEGRPSHEIHMDSDAEKMERFNMYQVAMRDHIGSLNVLRRRYEKQPTADLWAIMKDTAMELKRITVNDVLRLHGFSPSDEGTDSESNCSESSDKNIGMTINADINKCNSNDFNSCDRSSNALDGVNFNVVLDKVNDNVPNQDIIADDADSQFMNVDPTDSYNSNVNKETMDSDNFTTQGRRRKRAPSNKIESSKKIATDSGLPLKNSYEVLANLPAEGNPSNQTDKVKTATTPKIVPIMMKRSNDYRDLIKQINEVENIPCRAKEAGEFIKLFCDTPNHVRALTDFLDKKEKEYFVIPGRNERPIKVVIKGLPIDMDLEEIKNDLVSKKFRVDKVNQLKKYKTREPLRIYQIHLLPTENIKEIYSLKTIGYNIVSVQPYVSKQNNQCFNCQLWNHSSKGCKLHPKCVVCAGDHPSRDCPNKGKEDTPIKCSNCNGPHTANYRGCPRYPKNVEKSKVQIGKSFAAAARSNLPNVNKPVDSMTGENINKQSPPNRHEQSSSRSHQTINKDPFPIGEGLNEVMALVAEVQKIFNGINNISETLRRIQATDNVWEKFMILTEALRPNTVSP</sequence>
<protein>
    <submittedName>
        <fullName evidence="3">Nucleic-acid-binding protein from transposon X-element</fullName>
    </submittedName>
</protein>
<feature type="compositionally biased region" description="Polar residues" evidence="1">
    <location>
        <begin position="482"/>
        <end position="492"/>
    </location>
</feature>
<dbReference type="AlphaFoldDB" id="A0A4Y2MKQ1"/>
<dbReference type="InterPro" id="IPR006579">
    <property type="entry name" value="Pre_C2HC_dom"/>
</dbReference>
<feature type="region of interest" description="Disordered" evidence="1">
    <location>
        <begin position="160"/>
        <end position="199"/>
    </location>
</feature>
<organism evidence="3 4">
    <name type="scientific">Araneus ventricosus</name>
    <name type="common">Orbweaver spider</name>
    <name type="synonym">Epeira ventricosa</name>
    <dbReference type="NCBI Taxonomy" id="182803"/>
    <lineage>
        <taxon>Eukaryota</taxon>
        <taxon>Metazoa</taxon>
        <taxon>Ecdysozoa</taxon>
        <taxon>Arthropoda</taxon>
        <taxon>Chelicerata</taxon>
        <taxon>Arachnida</taxon>
        <taxon>Araneae</taxon>
        <taxon>Araneomorphae</taxon>
        <taxon>Entelegynae</taxon>
        <taxon>Araneoidea</taxon>
        <taxon>Araneidae</taxon>
        <taxon>Araneus</taxon>
    </lineage>
</organism>
<evidence type="ECO:0000313" key="4">
    <source>
        <dbReference type="Proteomes" id="UP000499080"/>
    </source>
</evidence>
<comment type="caution">
    <text evidence="3">The sequence shown here is derived from an EMBL/GenBank/DDBJ whole genome shotgun (WGS) entry which is preliminary data.</text>
</comment>
<evidence type="ECO:0000313" key="3">
    <source>
        <dbReference type="EMBL" id="GBN26984.1"/>
    </source>
</evidence>
<reference evidence="3 4" key="1">
    <citation type="journal article" date="2019" name="Sci. Rep.">
        <title>Orb-weaving spider Araneus ventricosus genome elucidates the spidroin gene catalogue.</title>
        <authorList>
            <person name="Kono N."/>
            <person name="Nakamura H."/>
            <person name="Ohtoshi R."/>
            <person name="Moran D.A.P."/>
            <person name="Shinohara A."/>
            <person name="Yoshida Y."/>
            <person name="Fujiwara M."/>
            <person name="Mori M."/>
            <person name="Tomita M."/>
            <person name="Arakawa K."/>
        </authorList>
    </citation>
    <scope>NUCLEOTIDE SEQUENCE [LARGE SCALE GENOMIC DNA]</scope>
</reference>
<feature type="region of interest" description="Disordered" evidence="1">
    <location>
        <begin position="76"/>
        <end position="95"/>
    </location>
</feature>
<proteinExistence type="predicted"/>
<feature type="domain" description="Pre-C2HC" evidence="2">
    <location>
        <begin position="320"/>
        <end position="377"/>
    </location>
</feature>
<keyword evidence="4" id="KW-1185">Reference proteome</keyword>
<dbReference type="Proteomes" id="UP000499080">
    <property type="component" value="Unassembled WGS sequence"/>
</dbReference>
<gene>
    <name evidence="3" type="primary">ORF1_99</name>
    <name evidence="3" type="ORF">AVEN_22463_1</name>
</gene>
<dbReference type="OrthoDB" id="8123891at2759"/>